<evidence type="ECO:0000313" key="3">
    <source>
        <dbReference type="Proteomes" id="UP000886632"/>
    </source>
</evidence>
<proteinExistence type="predicted"/>
<name>A0A9D7T9X8_9MICO</name>
<protein>
    <submittedName>
        <fullName evidence="2">DUF222 domain-containing protein</fullName>
    </submittedName>
</protein>
<dbReference type="AlphaFoldDB" id="A0A9D7T9X8"/>
<feature type="domain" description="DUF222" evidence="1">
    <location>
        <begin position="7"/>
        <end position="106"/>
    </location>
</feature>
<dbReference type="Proteomes" id="UP000886632">
    <property type="component" value="Unassembled WGS sequence"/>
</dbReference>
<evidence type="ECO:0000259" key="1">
    <source>
        <dbReference type="Pfam" id="PF02720"/>
    </source>
</evidence>
<dbReference type="Pfam" id="PF02720">
    <property type="entry name" value="DUF222"/>
    <property type="match status" value="1"/>
</dbReference>
<organism evidence="2 3">
    <name type="scientific">Candidatus Phosphoribacter hodrii</name>
    <dbReference type="NCBI Taxonomy" id="2953743"/>
    <lineage>
        <taxon>Bacteria</taxon>
        <taxon>Bacillati</taxon>
        <taxon>Actinomycetota</taxon>
        <taxon>Actinomycetes</taxon>
        <taxon>Micrococcales</taxon>
        <taxon>Dermatophilaceae</taxon>
        <taxon>Candidatus Phosphoribacter</taxon>
    </lineage>
</organism>
<sequence length="192" mass="20146">MHSSGERSAARVALAAALHGAVPGGAGPSEGLSLTSAALSAGHLSPEHAAVIASTSRQLPASLDVAERLRVEAALVEQARRVDPARLRRTARRALTFAGRADARRLPRMRMRSCGPRSLEAFEASGSTLRDLDGTMSGHFTVPAFAGQIPAQDHPAVGVSASVARESTGRGRSDDFAIDWAQRYGQAFTEAH</sequence>
<comment type="caution">
    <text evidence="2">The sequence shown here is derived from an EMBL/GenBank/DDBJ whole genome shotgun (WGS) entry which is preliminary data.</text>
</comment>
<evidence type="ECO:0000313" key="2">
    <source>
        <dbReference type="EMBL" id="MBL0005344.1"/>
    </source>
</evidence>
<reference evidence="2" key="1">
    <citation type="submission" date="2020-10" db="EMBL/GenBank/DDBJ databases">
        <title>Connecting structure to function with the recovery of over 1000 high-quality activated sludge metagenome-assembled genomes encoding full-length rRNA genes using long-read sequencing.</title>
        <authorList>
            <person name="Singleton C.M."/>
            <person name="Petriglieri F."/>
            <person name="Kristensen J.M."/>
            <person name="Kirkegaard R.H."/>
            <person name="Michaelsen T.Y."/>
            <person name="Andersen M.H."/>
            <person name="Karst S.M."/>
            <person name="Dueholm M.S."/>
            <person name="Nielsen P.H."/>
            <person name="Albertsen M."/>
        </authorList>
    </citation>
    <scope>NUCLEOTIDE SEQUENCE</scope>
    <source>
        <strain evidence="2">Ribe_18-Q3-R11-54_MAXAC.001</strain>
    </source>
</reference>
<dbReference type="InterPro" id="IPR003870">
    <property type="entry name" value="DUF222"/>
</dbReference>
<dbReference type="EMBL" id="JADKGK010000025">
    <property type="protein sequence ID" value="MBL0005344.1"/>
    <property type="molecule type" value="Genomic_DNA"/>
</dbReference>
<accession>A0A9D7T9X8</accession>
<gene>
    <name evidence="2" type="ORF">IPP00_15645</name>
</gene>